<keyword evidence="1" id="KW-0143">Chaperone</keyword>
<evidence type="ECO:0000256" key="1">
    <source>
        <dbReference type="ARBA" id="ARBA00023186"/>
    </source>
</evidence>
<name>A0A147ETH9_MICTE</name>
<sequence length="152" mass="16635">MLAALDRLNERLRASEEANRKLQSRVESLQDDQVRALLKPVFERLASLHSQSREMVSTHRGTADDAADDFDYFATAIEGLLGLYDIVSVDAAVGAPLDARVHFAVGSKPTDDVALDGTIQRVQRQGFTYAGAGRTLLPARVIAYRHNPLSAD</sequence>
<dbReference type="GO" id="GO:0006457">
    <property type="term" value="P:protein folding"/>
    <property type="evidence" value="ECO:0007669"/>
    <property type="project" value="InterPro"/>
</dbReference>
<evidence type="ECO:0000313" key="3">
    <source>
        <dbReference type="EMBL" id="KTR89248.1"/>
    </source>
</evidence>
<dbReference type="GO" id="GO:0000774">
    <property type="term" value="F:adenyl-nucleotide exchange factor activity"/>
    <property type="evidence" value="ECO:0007669"/>
    <property type="project" value="InterPro"/>
</dbReference>
<dbReference type="AlphaFoldDB" id="A0A147ETH9"/>
<dbReference type="Proteomes" id="UP000075025">
    <property type="component" value="Unassembled WGS sequence"/>
</dbReference>
<gene>
    <name evidence="3" type="ORF">NS220_15980</name>
</gene>
<organism evidence="3 4">
    <name type="scientific">Microbacterium testaceum</name>
    <name type="common">Aureobacterium testaceum</name>
    <name type="synonym">Brevibacterium testaceum</name>
    <dbReference type="NCBI Taxonomy" id="2033"/>
    <lineage>
        <taxon>Bacteria</taxon>
        <taxon>Bacillati</taxon>
        <taxon>Actinomycetota</taxon>
        <taxon>Actinomycetes</taxon>
        <taxon>Micrococcales</taxon>
        <taxon>Microbacteriaceae</taxon>
        <taxon>Microbacterium</taxon>
    </lineage>
</organism>
<dbReference type="PATRIC" id="fig|2033.6.peg.745"/>
<dbReference type="InterPro" id="IPR009012">
    <property type="entry name" value="GrpE_head"/>
</dbReference>
<evidence type="ECO:0008006" key="5">
    <source>
        <dbReference type="Google" id="ProtNLM"/>
    </source>
</evidence>
<dbReference type="GO" id="GO:0051087">
    <property type="term" value="F:protein-folding chaperone binding"/>
    <property type="evidence" value="ECO:0007669"/>
    <property type="project" value="InterPro"/>
</dbReference>
<comment type="caution">
    <text evidence="3">The sequence shown here is derived from an EMBL/GenBank/DDBJ whole genome shotgun (WGS) entry which is preliminary data.</text>
</comment>
<dbReference type="EMBL" id="LDRT01000134">
    <property type="protein sequence ID" value="KTR89248.1"/>
    <property type="molecule type" value="Genomic_DNA"/>
</dbReference>
<evidence type="ECO:0000256" key="2">
    <source>
        <dbReference type="SAM" id="Coils"/>
    </source>
</evidence>
<keyword evidence="2" id="KW-0175">Coiled coil</keyword>
<reference evidence="3 4" key="1">
    <citation type="journal article" date="2016" name="Front. Microbiol.">
        <title>Genomic Resource of Rice Seed Associated Bacteria.</title>
        <authorList>
            <person name="Midha S."/>
            <person name="Bansal K."/>
            <person name="Sharma S."/>
            <person name="Kumar N."/>
            <person name="Patil P.P."/>
            <person name="Chaudhry V."/>
            <person name="Patil P.B."/>
        </authorList>
    </citation>
    <scope>NUCLEOTIDE SEQUENCE [LARGE SCALE GENOMIC DNA]</scope>
    <source>
        <strain evidence="3 4">NS220</strain>
    </source>
</reference>
<dbReference type="Pfam" id="PF01025">
    <property type="entry name" value="GrpE"/>
    <property type="match status" value="1"/>
</dbReference>
<dbReference type="InterPro" id="IPR000740">
    <property type="entry name" value="GrpE"/>
</dbReference>
<dbReference type="Gene3D" id="2.30.22.10">
    <property type="entry name" value="Head domain of nucleotide exchange factor GrpE"/>
    <property type="match status" value="1"/>
</dbReference>
<protein>
    <recommendedName>
        <fullName evidence="5">Nucleotide exchange factor GrpE</fullName>
    </recommendedName>
</protein>
<dbReference type="GO" id="GO:0042803">
    <property type="term" value="F:protein homodimerization activity"/>
    <property type="evidence" value="ECO:0007669"/>
    <property type="project" value="InterPro"/>
</dbReference>
<feature type="coiled-coil region" evidence="2">
    <location>
        <begin position="5"/>
        <end position="32"/>
    </location>
</feature>
<accession>A0A147ETH9</accession>
<evidence type="ECO:0000313" key="4">
    <source>
        <dbReference type="Proteomes" id="UP000075025"/>
    </source>
</evidence>
<proteinExistence type="predicted"/>